<evidence type="ECO:0000259" key="8">
    <source>
        <dbReference type="PROSITE" id="PS50850"/>
    </source>
</evidence>
<dbReference type="InterPro" id="IPR011701">
    <property type="entry name" value="MFS"/>
</dbReference>
<sequence length="516" mass="56012">MAAEHEHGAALQTKHRGILTVAVMMATVMQILDTTIANVALPHMQASLNATTDTITWVLTSYIVASAIAMPVTGWLSDRVGSRNLFIFSAIGFVAASMLCGIATGLEEMVLFRALQGISAAFINPLSQTVMLDINPPHRQASAMAVWGMGVMIGPIMGPVLGGWLTDNFDWRWCFYVNVPVGVVTVALLWWLLPSRPRVERRFDLIGFSLLGLALSAFQIMLDRGQQQDWFSSWEIVVEAGVAAAAAWMFVVHLLTAPHPMFDRAMLANRNLLTAMFFMLVTGLMMYATMALLPPMLQTIWDYPVVDTGVLLAPRGVGVLMSMWVAGRLTGKVDPRILIGTGMTVAAASLWQMTTWSLGMDWHMIVASGFIQGLGLGLVFMPLNMSAFATLNPRYRPEGASLLNLLRSIGSSAGISIVTFMLTRNAQTSHQDLAGHITPFSLPSIDPTNAMAMGGAGDSMMAMIDAEVNRQALMIAYLDDFKMMAIVTLVTIPLVMLLRRPTGPAAKPDPAHAVME</sequence>
<keyword evidence="4 7" id="KW-0812">Transmembrane</keyword>
<comment type="caution">
    <text evidence="9">The sequence shown here is derived from an EMBL/GenBank/DDBJ whole genome shotgun (WGS) entry which is preliminary data.</text>
</comment>
<feature type="transmembrane region" description="Helical" evidence="7">
    <location>
        <begin position="337"/>
        <end position="356"/>
    </location>
</feature>
<feature type="transmembrane region" description="Helical" evidence="7">
    <location>
        <begin position="305"/>
        <end position="325"/>
    </location>
</feature>
<dbReference type="InterPro" id="IPR036259">
    <property type="entry name" value="MFS_trans_sf"/>
</dbReference>
<feature type="transmembrane region" description="Helical" evidence="7">
    <location>
        <begin position="85"/>
        <end position="104"/>
    </location>
</feature>
<dbReference type="PANTHER" id="PTHR23501:SF174">
    <property type="entry name" value="MULTIDRUG EXPORT PROTEIN EMRB-RELATED"/>
    <property type="match status" value="1"/>
</dbReference>
<dbReference type="AlphaFoldDB" id="A0A2W5BYF0"/>
<feature type="transmembrane region" description="Helical" evidence="7">
    <location>
        <begin position="272"/>
        <end position="293"/>
    </location>
</feature>
<keyword evidence="3" id="KW-1003">Cell membrane</keyword>
<evidence type="ECO:0000256" key="2">
    <source>
        <dbReference type="ARBA" id="ARBA00022448"/>
    </source>
</evidence>
<feature type="transmembrane region" description="Helical" evidence="7">
    <location>
        <begin position="402"/>
        <end position="422"/>
    </location>
</feature>
<feature type="transmembrane region" description="Helical" evidence="7">
    <location>
        <begin position="175"/>
        <end position="193"/>
    </location>
</feature>
<evidence type="ECO:0000256" key="6">
    <source>
        <dbReference type="ARBA" id="ARBA00023136"/>
    </source>
</evidence>
<feature type="transmembrane region" description="Helical" evidence="7">
    <location>
        <begin position="362"/>
        <end position="381"/>
    </location>
</feature>
<dbReference type="InterPro" id="IPR020846">
    <property type="entry name" value="MFS_dom"/>
</dbReference>
<dbReference type="EMBL" id="QFNN01000173">
    <property type="protein sequence ID" value="PZO86768.1"/>
    <property type="molecule type" value="Genomic_DNA"/>
</dbReference>
<feature type="transmembrane region" description="Helical" evidence="7">
    <location>
        <begin position="144"/>
        <end position="163"/>
    </location>
</feature>
<evidence type="ECO:0000256" key="1">
    <source>
        <dbReference type="ARBA" id="ARBA00004651"/>
    </source>
</evidence>
<feature type="transmembrane region" description="Helical" evidence="7">
    <location>
        <begin position="21"/>
        <end position="42"/>
    </location>
</feature>
<feature type="transmembrane region" description="Helical" evidence="7">
    <location>
        <begin position="110"/>
        <end position="132"/>
    </location>
</feature>
<dbReference type="Gene3D" id="1.20.1720.10">
    <property type="entry name" value="Multidrug resistance protein D"/>
    <property type="match status" value="1"/>
</dbReference>
<dbReference type="PROSITE" id="PS50850">
    <property type="entry name" value="MFS"/>
    <property type="match status" value="1"/>
</dbReference>
<evidence type="ECO:0000256" key="4">
    <source>
        <dbReference type="ARBA" id="ARBA00022692"/>
    </source>
</evidence>
<dbReference type="NCBIfam" id="TIGR00711">
    <property type="entry name" value="efflux_EmrB"/>
    <property type="match status" value="1"/>
</dbReference>
<feature type="domain" description="Major facilitator superfamily (MFS) profile" evidence="8">
    <location>
        <begin position="19"/>
        <end position="503"/>
    </location>
</feature>
<comment type="subcellular location">
    <subcellularLocation>
        <location evidence="1">Cell membrane</location>
        <topology evidence="1">Multi-pass membrane protein</topology>
    </subcellularLocation>
</comment>
<keyword evidence="6 7" id="KW-0472">Membrane</keyword>
<accession>A0A2W5BYF0</accession>
<dbReference type="CDD" id="cd17503">
    <property type="entry name" value="MFS_LmrB_MDR_like"/>
    <property type="match status" value="1"/>
</dbReference>
<dbReference type="InterPro" id="IPR004638">
    <property type="entry name" value="EmrB-like"/>
</dbReference>
<reference evidence="9 10" key="1">
    <citation type="submission" date="2017-08" db="EMBL/GenBank/DDBJ databases">
        <title>Infants hospitalized years apart are colonized by the same room-sourced microbial strains.</title>
        <authorList>
            <person name="Brooks B."/>
            <person name="Olm M.R."/>
            <person name="Firek B.A."/>
            <person name="Baker R."/>
            <person name="Thomas B.C."/>
            <person name="Morowitz M.J."/>
            <person name="Banfield J.F."/>
        </authorList>
    </citation>
    <scope>NUCLEOTIDE SEQUENCE [LARGE SCALE GENOMIC DNA]</scope>
    <source>
        <strain evidence="9">S2_018_000_R2_101</strain>
    </source>
</reference>
<evidence type="ECO:0000256" key="5">
    <source>
        <dbReference type="ARBA" id="ARBA00022989"/>
    </source>
</evidence>
<dbReference type="PANTHER" id="PTHR23501">
    <property type="entry name" value="MAJOR FACILITATOR SUPERFAMILY"/>
    <property type="match status" value="1"/>
</dbReference>
<evidence type="ECO:0000313" key="10">
    <source>
        <dbReference type="Proteomes" id="UP000249066"/>
    </source>
</evidence>
<evidence type="ECO:0000313" key="9">
    <source>
        <dbReference type="EMBL" id="PZO86768.1"/>
    </source>
</evidence>
<proteinExistence type="predicted"/>
<dbReference type="GO" id="GO:0022857">
    <property type="term" value="F:transmembrane transporter activity"/>
    <property type="evidence" value="ECO:0007669"/>
    <property type="project" value="InterPro"/>
</dbReference>
<dbReference type="Gene3D" id="1.20.1250.20">
    <property type="entry name" value="MFS general substrate transporter like domains"/>
    <property type="match status" value="1"/>
</dbReference>
<keyword evidence="2" id="KW-0813">Transport</keyword>
<dbReference type="Pfam" id="PF07690">
    <property type="entry name" value="MFS_1"/>
    <property type="match status" value="1"/>
</dbReference>
<dbReference type="GO" id="GO:0005886">
    <property type="term" value="C:plasma membrane"/>
    <property type="evidence" value="ECO:0007669"/>
    <property type="project" value="UniProtKB-SubCell"/>
</dbReference>
<name>A0A2W5BYF0_9SPHN</name>
<feature type="transmembrane region" description="Helical" evidence="7">
    <location>
        <begin position="205"/>
        <end position="222"/>
    </location>
</feature>
<feature type="transmembrane region" description="Helical" evidence="7">
    <location>
        <begin position="234"/>
        <end position="252"/>
    </location>
</feature>
<dbReference type="SUPFAM" id="SSF103473">
    <property type="entry name" value="MFS general substrate transporter"/>
    <property type="match status" value="1"/>
</dbReference>
<evidence type="ECO:0000256" key="3">
    <source>
        <dbReference type="ARBA" id="ARBA00022475"/>
    </source>
</evidence>
<organism evidence="9 10">
    <name type="scientific">Sphingomonas sanxanigenens</name>
    <dbReference type="NCBI Taxonomy" id="397260"/>
    <lineage>
        <taxon>Bacteria</taxon>
        <taxon>Pseudomonadati</taxon>
        <taxon>Pseudomonadota</taxon>
        <taxon>Alphaproteobacteria</taxon>
        <taxon>Sphingomonadales</taxon>
        <taxon>Sphingomonadaceae</taxon>
        <taxon>Sphingomonas</taxon>
    </lineage>
</organism>
<protein>
    <submittedName>
        <fullName evidence="9">EmrB/QacA family drug resistance transporter</fullName>
    </submittedName>
</protein>
<evidence type="ECO:0000256" key="7">
    <source>
        <dbReference type="SAM" id="Phobius"/>
    </source>
</evidence>
<feature type="transmembrane region" description="Helical" evidence="7">
    <location>
        <begin position="54"/>
        <end position="73"/>
    </location>
</feature>
<gene>
    <name evidence="9" type="ORF">DI623_15920</name>
</gene>
<keyword evidence="5 7" id="KW-1133">Transmembrane helix</keyword>
<dbReference type="Proteomes" id="UP000249066">
    <property type="component" value="Unassembled WGS sequence"/>
</dbReference>
<feature type="transmembrane region" description="Helical" evidence="7">
    <location>
        <begin position="481"/>
        <end position="498"/>
    </location>
</feature>